<evidence type="ECO:0000256" key="1">
    <source>
        <dbReference type="SAM" id="MobiDB-lite"/>
    </source>
</evidence>
<gene>
    <name evidence="3" type="primary">LOC117142405</name>
</gene>
<dbReference type="RefSeq" id="XP_033162246.1">
    <property type="nucleotide sequence ID" value="XM_033306355.1"/>
</dbReference>
<dbReference type="GeneID" id="117142405"/>
<proteinExistence type="predicted"/>
<organism evidence="2 3">
    <name type="scientific">Drosophila mauritiana</name>
    <name type="common">Fruit fly</name>
    <dbReference type="NCBI Taxonomy" id="7226"/>
    <lineage>
        <taxon>Eukaryota</taxon>
        <taxon>Metazoa</taxon>
        <taxon>Ecdysozoa</taxon>
        <taxon>Arthropoda</taxon>
        <taxon>Hexapoda</taxon>
        <taxon>Insecta</taxon>
        <taxon>Pterygota</taxon>
        <taxon>Neoptera</taxon>
        <taxon>Endopterygota</taxon>
        <taxon>Diptera</taxon>
        <taxon>Brachycera</taxon>
        <taxon>Muscomorpha</taxon>
        <taxon>Ephydroidea</taxon>
        <taxon>Drosophilidae</taxon>
        <taxon>Drosophila</taxon>
        <taxon>Sophophora</taxon>
    </lineage>
</organism>
<accession>A0A6P8KFZ3</accession>
<evidence type="ECO:0000313" key="3">
    <source>
        <dbReference type="RefSeq" id="XP_033162246.1"/>
    </source>
</evidence>
<dbReference type="AlphaFoldDB" id="A0A6P8KFZ3"/>
<evidence type="ECO:0000313" key="2">
    <source>
        <dbReference type="Proteomes" id="UP000515162"/>
    </source>
</evidence>
<dbReference type="Proteomes" id="UP000515162">
    <property type="component" value="Chromosome 3R"/>
</dbReference>
<feature type="compositionally biased region" description="Basic and acidic residues" evidence="1">
    <location>
        <begin position="529"/>
        <end position="691"/>
    </location>
</feature>
<name>A0A6P8KFZ3_DROMA</name>
<protein>
    <submittedName>
        <fullName evidence="3">Axoneme-associated protein mst101(2) isoform X4</fullName>
    </submittedName>
</protein>
<sequence>MPGIFGKFPTNRLAPNLLQISRCVSYHAPLYRPRSLLHAERLRQLCTSASSGSKSSRRTGHPCRVRVQRYSQKGSNVFSVSDNVDMLRKRISFSGTSGNAPKIMPIGLITPEKGDGKDLKIVIVPLDLSGMDGNELKDTLETINKLRLYANHIETFSNSMVEEYGALNEALQDLDQPQEVKAGAGAQDGKFWEAYPSTSTADAVGTALDAGQGVNMPLQRQTAVNSCLQNALGNPTINSALKTTKSMSAMAQTEPIHGSTRASNLQELANQESDFVEEVRVDVPQDLSNRLNDMAVSSMELSFEMDMTNLRQALESKDTNAVTPQDPMICMHTKVELDAPGTVERTLPLRFNALISGVVEIDTQKLSPAQLTEDKMPGFNDDLTSLAANLCSTALEKGFAGKSSDTYIADLELTKDEETIPNRIIDTSHMSAANQVGQVRESQQKISEEACAMPGIQEQEVPVPVDKDGCKHPPVKPKRKCPGKCPLITDPCKEDPCERPGKKKAPKKKALNTTEITCKGKGGGGKSACGKDKKKDPCGKKDNKKKDPCAKFKSGEKKDPCAKKKTDPCAKKKADPCAKKKDPCAKKKADPCAKKKADPCAKKKKDPCAKKKADPCAKKKADPCAKKKDPCAKKKADPCAKKKADPCAKKKKDPCAKKKADPCAKKKKDPCAKKKADPCAKKGDKKKDPCAKFKKGGSGGKSKCKFSTVANLPEASRRHLSTALGQAFRESNTVSNGPRFKVYSTLVRRHYRVPVPKIESSCQCSLCTSRLLHKAVAPARFTINTALMRRRFGGLAGRISGGAMSQSVNRGYAKKGKSGGKCGEMQTKYPINRGKDIKERTGLREDCFNDEGDCPKKSCTGKCAKVKFPKKKCDRKKKKDE</sequence>
<feature type="region of interest" description="Disordered" evidence="1">
    <location>
        <begin position="516"/>
        <end position="702"/>
    </location>
</feature>
<reference evidence="3" key="1">
    <citation type="submission" date="2025-08" db="UniProtKB">
        <authorList>
            <consortium name="RefSeq"/>
        </authorList>
    </citation>
    <scope>IDENTIFICATION</scope>
    <source>
        <strain evidence="3">Mau12</strain>
        <tissue evidence="3">Whole Body</tissue>
    </source>
</reference>
<keyword evidence="2" id="KW-1185">Reference proteome</keyword>